<organism evidence="1 2">
    <name type="scientific">Paenibacillus solani</name>
    <dbReference type="NCBI Taxonomy" id="1705565"/>
    <lineage>
        <taxon>Bacteria</taxon>
        <taxon>Bacillati</taxon>
        <taxon>Bacillota</taxon>
        <taxon>Bacilli</taxon>
        <taxon>Bacillales</taxon>
        <taxon>Paenibacillaceae</taxon>
        <taxon>Paenibacillus</taxon>
    </lineage>
</organism>
<protein>
    <submittedName>
        <fullName evidence="1">Uncharacterized protein</fullName>
    </submittedName>
</protein>
<dbReference type="Gene3D" id="3.90.1720.10">
    <property type="entry name" value="endopeptidase domain like (from Nostoc punctiforme)"/>
    <property type="match status" value="1"/>
</dbReference>
<comment type="caution">
    <text evidence="1">The sequence shown here is derived from an EMBL/GenBank/DDBJ whole genome shotgun (WGS) entry which is preliminary data.</text>
</comment>
<dbReference type="PATRIC" id="fig|1705565.3.peg.3234"/>
<dbReference type="OrthoDB" id="1645744at2"/>
<name>A0A0M1P3K5_9BACL</name>
<reference evidence="2" key="1">
    <citation type="submission" date="2015-08" db="EMBL/GenBank/DDBJ databases">
        <title>Genome sequencing project for genomic taxonomy and phylogenomics of Bacillus-like bacteria.</title>
        <authorList>
            <person name="Liu B."/>
            <person name="Wang J."/>
            <person name="Zhu Y."/>
            <person name="Liu G."/>
            <person name="Chen Q."/>
            <person name="Chen Z."/>
            <person name="Lan J."/>
            <person name="Che J."/>
            <person name="Ge C."/>
            <person name="Shi H."/>
            <person name="Pan Z."/>
            <person name="Liu X."/>
        </authorList>
    </citation>
    <scope>NUCLEOTIDE SEQUENCE [LARGE SCALE GENOMIC DNA]</scope>
    <source>
        <strain evidence="2">FJAT-22460</strain>
    </source>
</reference>
<dbReference type="Proteomes" id="UP000036932">
    <property type="component" value="Unassembled WGS sequence"/>
</dbReference>
<dbReference type="InterPro" id="IPR038765">
    <property type="entry name" value="Papain-like_cys_pep_sf"/>
</dbReference>
<dbReference type="RefSeq" id="WP_054401778.1">
    <property type="nucleotide sequence ID" value="NZ_LIUT01000001.1"/>
</dbReference>
<evidence type="ECO:0000313" key="1">
    <source>
        <dbReference type="EMBL" id="KOR88870.1"/>
    </source>
</evidence>
<dbReference type="SUPFAM" id="SSF54001">
    <property type="entry name" value="Cysteine proteinases"/>
    <property type="match status" value="1"/>
</dbReference>
<dbReference type="AlphaFoldDB" id="A0A0M1P3K5"/>
<gene>
    <name evidence="1" type="ORF">AM231_06640</name>
</gene>
<keyword evidence="2" id="KW-1185">Reference proteome</keyword>
<evidence type="ECO:0000313" key="2">
    <source>
        <dbReference type="Proteomes" id="UP000036932"/>
    </source>
</evidence>
<sequence length="196" mass="22747">MSDNSNIYVLLTDTGTIFTRLIKRVTAAPYNHASLALDENLEEMFSFGRKKADNPWAGGFVEEDVYEGMYRHFPGTRCALLRLEVTRQQYELVQSVIRHYQENEDGYGYNLIGMFGVLMRLDITRERSYFCSQFVAEVMKQSRINLWNRPSSVVTPHDFFQHPAFDVIYEGMLYDYPLLDQSRLAGHQSPLLPVAR</sequence>
<proteinExistence type="predicted"/>
<dbReference type="EMBL" id="LIUT01000001">
    <property type="protein sequence ID" value="KOR88870.1"/>
    <property type="molecule type" value="Genomic_DNA"/>
</dbReference>
<accession>A0A0M1P3K5</accession>